<gene>
    <name evidence="2" type="ORF">GGX14DRAFT_384677</name>
</gene>
<comment type="caution">
    <text evidence="2">The sequence shown here is derived from an EMBL/GenBank/DDBJ whole genome shotgun (WGS) entry which is preliminary data.</text>
</comment>
<dbReference type="AlphaFoldDB" id="A0AAD6YSZ2"/>
<protein>
    <submittedName>
        <fullName evidence="2">Uncharacterized protein</fullName>
    </submittedName>
</protein>
<accession>A0AAD6YSZ2</accession>
<name>A0AAD6YSZ2_9AGAR</name>
<proteinExistence type="predicted"/>
<dbReference type="Proteomes" id="UP001219525">
    <property type="component" value="Unassembled WGS sequence"/>
</dbReference>
<sequence>MAGPICVKLENDTRNIVTVATGRPPGTFTLPTLTKGIRSRITVTSRGREIGIEQHEARLRARHEARLQYEARKRADFDAQYKAKLELKHAMERYIVSLKPGGPTQQYYDCVKRYNTYVHTFTLWVEAHSPGALEAQRREVQRRAEAKAAKNQGCVITYACEYCASLLVREDTRTLQRACTAGRGAAAWRVCKPPVCQPRLSPLMPMCIWYITGLMVTTRGIGFVELVLKAGQVSPGKDSKLSVSHSPKSQAGRHKEVSECRVKQAERGRLRVSRGRMLVSGANRKQPFSAKKKECPKMAKSLIPDYKLYGSHKQIIDVPSIKFNRITGSPERLYSVASFLVLRKWVKQGQTLARKCAKCTDGRESAYNHFDPGEVFLLRQGKARQCITVYNPRRSHCGTQRTLKREVQHPALHIHSRFMAGHICVGLHNDTPRVVVAISTPYSTHTVIPPHQTVLIESLKEKHRAELEDKTRPMRWTAARLHGMAEKAKRQGRYTQSDIYSKQYNTYKNEYDKMRSGRCVGSLVRRRTPVVSLHNNHGDVNSGNARPQRTHRRSATLLAYVRQASTFVSVGSTHESSLHAERCTLSEMGEATAGPTIGKEPLKGTSSAHSRSMAGHKHVQVCNNTPYGVTLSTGNNKYTVLANQTKLLASPILSSAANI</sequence>
<evidence type="ECO:0000313" key="2">
    <source>
        <dbReference type="EMBL" id="KAJ7228159.1"/>
    </source>
</evidence>
<evidence type="ECO:0000256" key="1">
    <source>
        <dbReference type="SAM" id="MobiDB-lite"/>
    </source>
</evidence>
<feature type="region of interest" description="Disordered" evidence="1">
    <location>
        <begin position="235"/>
        <end position="257"/>
    </location>
</feature>
<evidence type="ECO:0000313" key="3">
    <source>
        <dbReference type="Proteomes" id="UP001219525"/>
    </source>
</evidence>
<keyword evidence="3" id="KW-1185">Reference proteome</keyword>
<dbReference type="EMBL" id="JARJCW010000002">
    <property type="protein sequence ID" value="KAJ7228159.1"/>
    <property type="molecule type" value="Genomic_DNA"/>
</dbReference>
<organism evidence="2 3">
    <name type="scientific">Mycena pura</name>
    <dbReference type="NCBI Taxonomy" id="153505"/>
    <lineage>
        <taxon>Eukaryota</taxon>
        <taxon>Fungi</taxon>
        <taxon>Dikarya</taxon>
        <taxon>Basidiomycota</taxon>
        <taxon>Agaricomycotina</taxon>
        <taxon>Agaricomycetes</taxon>
        <taxon>Agaricomycetidae</taxon>
        <taxon>Agaricales</taxon>
        <taxon>Marasmiineae</taxon>
        <taxon>Mycenaceae</taxon>
        <taxon>Mycena</taxon>
    </lineage>
</organism>
<reference evidence="2" key="1">
    <citation type="submission" date="2023-03" db="EMBL/GenBank/DDBJ databases">
        <title>Massive genome expansion in bonnet fungi (Mycena s.s.) driven by repeated elements and novel gene families across ecological guilds.</title>
        <authorList>
            <consortium name="Lawrence Berkeley National Laboratory"/>
            <person name="Harder C.B."/>
            <person name="Miyauchi S."/>
            <person name="Viragh M."/>
            <person name="Kuo A."/>
            <person name="Thoen E."/>
            <person name="Andreopoulos B."/>
            <person name="Lu D."/>
            <person name="Skrede I."/>
            <person name="Drula E."/>
            <person name="Henrissat B."/>
            <person name="Morin E."/>
            <person name="Kohler A."/>
            <person name="Barry K."/>
            <person name="LaButti K."/>
            <person name="Morin E."/>
            <person name="Salamov A."/>
            <person name="Lipzen A."/>
            <person name="Mereny Z."/>
            <person name="Hegedus B."/>
            <person name="Baldrian P."/>
            <person name="Stursova M."/>
            <person name="Weitz H."/>
            <person name="Taylor A."/>
            <person name="Grigoriev I.V."/>
            <person name="Nagy L.G."/>
            <person name="Martin F."/>
            <person name="Kauserud H."/>
        </authorList>
    </citation>
    <scope>NUCLEOTIDE SEQUENCE</scope>
    <source>
        <strain evidence="2">9144</strain>
    </source>
</reference>